<protein>
    <submittedName>
        <fullName evidence="1">Uncharacterized protein</fullName>
    </submittedName>
</protein>
<name>A0A9N8EVZ6_9STRA</name>
<evidence type="ECO:0000313" key="1">
    <source>
        <dbReference type="EMBL" id="CAB9525740.1"/>
    </source>
</evidence>
<comment type="caution">
    <text evidence="1">The sequence shown here is derived from an EMBL/GenBank/DDBJ whole genome shotgun (WGS) entry which is preliminary data.</text>
</comment>
<keyword evidence="2" id="KW-1185">Reference proteome</keyword>
<evidence type="ECO:0000313" key="2">
    <source>
        <dbReference type="Proteomes" id="UP001153069"/>
    </source>
</evidence>
<dbReference type="AlphaFoldDB" id="A0A9N8EVZ6"/>
<accession>A0A9N8EVZ6</accession>
<reference evidence="1" key="1">
    <citation type="submission" date="2020-06" db="EMBL/GenBank/DDBJ databases">
        <authorList>
            <consortium name="Plant Systems Biology data submission"/>
        </authorList>
    </citation>
    <scope>NUCLEOTIDE SEQUENCE</scope>
    <source>
        <strain evidence="1">D6</strain>
    </source>
</reference>
<proteinExistence type="predicted"/>
<dbReference type="Proteomes" id="UP001153069">
    <property type="component" value="Unassembled WGS sequence"/>
</dbReference>
<gene>
    <name evidence="1" type="ORF">SEMRO_1719_G293400.1</name>
</gene>
<organism evidence="1 2">
    <name type="scientific">Seminavis robusta</name>
    <dbReference type="NCBI Taxonomy" id="568900"/>
    <lineage>
        <taxon>Eukaryota</taxon>
        <taxon>Sar</taxon>
        <taxon>Stramenopiles</taxon>
        <taxon>Ochrophyta</taxon>
        <taxon>Bacillariophyta</taxon>
        <taxon>Bacillariophyceae</taxon>
        <taxon>Bacillariophycidae</taxon>
        <taxon>Naviculales</taxon>
        <taxon>Naviculaceae</taxon>
        <taxon>Seminavis</taxon>
    </lineage>
</organism>
<sequence>MGCFACGKRDATYIEEFPPTTESPKRFCTGCADRDRCVPTRRCKFIDQEGVQCRGWYTSGGYCKKHGGTTRGDCPDCGKRGSFTKHAFSLDGLDPAVKLCGDDSRNIPGMASDEPFVVVDAPEVQSSWKRYLTVQCLCNQQMNEEVWKKLQNTFMAHYLPRYTECVVKNGELLFADQVKTEDQVEKRLQEIFDMNKKSFELRENRMLAVLYWCPNKEDATKPVLAGFWFLRAYPDDLEGFLLVLDSTVDERSLEAVLQRSSVFRFAETPTKEEKLAGRTRGHA</sequence>
<dbReference type="EMBL" id="CAICTM010001717">
    <property type="protein sequence ID" value="CAB9525740.1"/>
    <property type="molecule type" value="Genomic_DNA"/>
</dbReference>